<evidence type="ECO:0000256" key="2">
    <source>
        <dbReference type="ARBA" id="ARBA00023125"/>
    </source>
</evidence>
<keyword evidence="1" id="KW-0805">Transcription regulation</keyword>
<dbReference type="InterPro" id="IPR036388">
    <property type="entry name" value="WH-like_DNA-bd_sf"/>
</dbReference>
<dbReference type="EMBL" id="JADOTZ010000001">
    <property type="protein sequence ID" value="MBG6083718.1"/>
    <property type="molecule type" value="Genomic_DNA"/>
</dbReference>
<dbReference type="InterPro" id="IPR036390">
    <property type="entry name" value="WH_DNA-bd_sf"/>
</dbReference>
<dbReference type="Pfam" id="PF00392">
    <property type="entry name" value="GntR"/>
    <property type="match status" value="1"/>
</dbReference>
<evidence type="ECO:0000313" key="6">
    <source>
        <dbReference type="Proteomes" id="UP000625033"/>
    </source>
</evidence>
<dbReference type="InterPro" id="IPR011711">
    <property type="entry name" value="GntR_C"/>
</dbReference>
<dbReference type="SMART" id="SM00345">
    <property type="entry name" value="HTH_GNTR"/>
    <property type="match status" value="1"/>
</dbReference>
<evidence type="ECO:0000313" key="5">
    <source>
        <dbReference type="EMBL" id="MBG6083718.1"/>
    </source>
</evidence>
<dbReference type="SMART" id="SM00895">
    <property type="entry name" value="FCD"/>
    <property type="match status" value="1"/>
</dbReference>
<name>A0A931GDR5_9MICC</name>
<dbReference type="PANTHER" id="PTHR43537:SF5">
    <property type="entry name" value="UXU OPERON TRANSCRIPTIONAL REGULATOR"/>
    <property type="match status" value="1"/>
</dbReference>
<dbReference type="Gene3D" id="1.10.10.10">
    <property type="entry name" value="Winged helix-like DNA-binding domain superfamily/Winged helix DNA-binding domain"/>
    <property type="match status" value="1"/>
</dbReference>
<evidence type="ECO:0000256" key="3">
    <source>
        <dbReference type="ARBA" id="ARBA00023163"/>
    </source>
</evidence>
<feature type="domain" description="HTH gntR-type" evidence="4">
    <location>
        <begin position="1"/>
        <end position="68"/>
    </location>
</feature>
<dbReference type="Gene3D" id="1.20.120.530">
    <property type="entry name" value="GntR ligand-binding domain-like"/>
    <property type="match status" value="1"/>
</dbReference>
<dbReference type="Proteomes" id="UP000625033">
    <property type="component" value="Unassembled WGS sequence"/>
</dbReference>
<dbReference type="InterPro" id="IPR008920">
    <property type="entry name" value="TF_FadR/GntR_C"/>
</dbReference>
<keyword evidence="2 5" id="KW-0238">DNA-binding</keyword>
<organism evidence="5 6">
    <name type="scientific">Zhihengliuella flava</name>
    <dbReference type="NCBI Taxonomy" id="1285193"/>
    <lineage>
        <taxon>Bacteria</taxon>
        <taxon>Bacillati</taxon>
        <taxon>Actinomycetota</taxon>
        <taxon>Actinomycetes</taxon>
        <taxon>Micrococcales</taxon>
        <taxon>Micrococcaceae</taxon>
        <taxon>Zhihengliuella</taxon>
    </lineage>
</organism>
<proteinExistence type="predicted"/>
<evidence type="ECO:0000259" key="4">
    <source>
        <dbReference type="PROSITE" id="PS50949"/>
    </source>
</evidence>
<dbReference type="SUPFAM" id="SSF48008">
    <property type="entry name" value="GntR ligand-binding domain-like"/>
    <property type="match status" value="1"/>
</dbReference>
<dbReference type="PROSITE" id="PS50949">
    <property type="entry name" value="HTH_GNTR"/>
    <property type="match status" value="1"/>
</dbReference>
<dbReference type="GO" id="GO:0003700">
    <property type="term" value="F:DNA-binding transcription factor activity"/>
    <property type="evidence" value="ECO:0007669"/>
    <property type="project" value="InterPro"/>
</dbReference>
<dbReference type="PANTHER" id="PTHR43537">
    <property type="entry name" value="TRANSCRIPTIONAL REGULATOR, GNTR FAMILY"/>
    <property type="match status" value="1"/>
</dbReference>
<dbReference type="SUPFAM" id="SSF46785">
    <property type="entry name" value="Winged helix' DNA-binding domain"/>
    <property type="match status" value="1"/>
</dbReference>
<comment type="caution">
    <text evidence="5">The sequence shown here is derived from an EMBL/GenBank/DDBJ whole genome shotgun (WGS) entry which is preliminary data.</text>
</comment>
<protein>
    <submittedName>
        <fullName evidence="5">DNA-binding GntR family transcriptional regulator</fullName>
    </submittedName>
</protein>
<dbReference type="Pfam" id="PF07729">
    <property type="entry name" value="FCD"/>
    <property type="match status" value="1"/>
</dbReference>
<gene>
    <name evidence="5" type="ORF">IW252_000485</name>
</gene>
<dbReference type="RefSeq" id="WP_196835122.1">
    <property type="nucleotide sequence ID" value="NZ_JADOTZ010000001.1"/>
</dbReference>
<evidence type="ECO:0000256" key="1">
    <source>
        <dbReference type="ARBA" id="ARBA00023015"/>
    </source>
</evidence>
<accession>A0A931GDR5</accession>
<dbReference type="GO" id="GO:0003677">
    <property type="term" value="F:DNA binding"/>
    <property type="evidence" value="ECO:0007669"/>
    <property type="project" value="UniProtKB-KW"/>
</dbReference>
<dbReference type="InterPro" id="IPR000524">
    <property type="entry name" value="Tscrpt_reg_HTH_GntR"/>
</dbReference>
<sequence>MRASDRAYTALRDDILSWRLPPGSPLAEVEQSRRLGVSRTPLREALARLAADGLARQLGGRGTVVSDVTLEHLDDLFELRLALETAAAAAAARAAARAPDLSVRFDHLAQRLVRASATTRGPSAQSTYDVAEELETAIDDAAANPYLARALAQLRGHLVRLRRLAADDPARLRSAASEHAAVARSIAAGDPDLAAAATRLHLAQAQRSITDHAAERLQSIERTPV</sequence>
<dbReference type="CDD" id="cd07377">
    <property type="entry name" value="WHTH_GntR"/>
    <property type="match status" value="1"/>
</dbReference>
<dbReference type="AlphaFoldDB" id="A0A931GDR5"/>
<keyword evidence="6" id="KW-1185">Reference proteome</keyword>
<keyword evidence="3" id="KW-0804">Transcription</keyword>
<reference evidence="5" key="1">
    <citation type="submission" date="2020-11" db="EMBL/GenBank/DDBJ databases">
        <title>Sequencing the genomes of 1000 actinobacteria strains.</title>
        <authorList>
            <person name="Klenk H.-P."/>
        </authorList>
    </citation>
    <scope>NUCLEOTIDE SEQUENCE</scope>
    <source>
        <strain evidence="5">DSM 26152</strain>
    </source>
</reference>